<protein>
    <recommendedName>
        <fullName evidence="1">ATP synthase protein I</fullName>
    </recommendedName>
</protein>
<evidence type="ECO:0000256" key="1">
    <source>
        <dbReference type="PIRNR" id="PIRNR032126"/>
    </source>
</evidence>
<feature type="transmembrane region" description="Helical" evidence="2">
    <location>
        <begin position="77"/>
        <end position="98"/>
    </location>
</feature>
<keyword evidence="2" id="KW-1133">Transmembrane helix</keyword>
<dbReference type="InterPro" id="IPR016989">
    <property type="entry name" value="Atp1_alphaprobac"/>
</dbReference>
<organism evidence="3 4">
    <name type="scientific">Methylocystis borbori</name>
    <dbReference type="NCBI Taxonomy" id="3118750"/>
    <lineage>
        <taxon>Bacteria</taxon>
        <taxon>Pseudomonadati</taxon>
        <taxon>Pseudomonadota</taxon>
        <taxon>Alphaproteobacteria</taxon>
        <taxon>Hyphomicrobiales</taxon>
        <taxon>Methylocystaceae</taxon>
        <taxon>Methylocystis</taxon>
    </lineage>
</organism>
<gene>
    <name evidence="3" type="ORF">V3H18_11745</name>
</gene>
<keyword evidence="4" id="KW-1185">Reference proteome</keyword>
<reference evidence="3 4" key="1">
    <citation type="submission" date="2024-02" db="EMBL/GenBank/DDBJ databases">
        <authorList>
            <person name="Grouzdev D."/>
        </authorList>
    </citation>
    <scope>NUCLEOTIDE SEQUENCE [LARGE SCALE GENOMIC DNA]</scope>
    <source>
        <strain evidence="3 4">9N</strain>
    </source>
</reference>
<comment type="function">
    <text evidence="1">A possible function for this protein is to guide the assembly of the membrane sector of the ATPase enzyme complex.</text>
</comment>
<keyword evidence="1" id="KW-0813">Transport</keyword>
<name>A0ABU7XJH5_9HYPH</name>
<dbReference type="PIRSF" id="PIRSF032126">
    <property type="entry name" value="F0F1_ATP_synthase_subunit_I"/>
    <property type="match status" value="1"/>
</dbReference>
<sequence>MSDEEDAEQAALKARLQKLDAALRKVDVEQAAENAPPPERKGFARAMRIGLNAFSEFVGAVLAGGLIGWYADAWLGTGPWLLILLLGLGIAAGFWNVYRLAKPKGPDEDSQN</sequence>
<keyword evidence="1 2" id="KW-0472">Membrane</keyword>
<dbReference type="Pfam" id="PF09527">
    <property type="entry name" value="ATPase_gene1"/>
    <property type="match status" value="1"/>
</dbReference>
<comment type="similarity">
    <text evidence="1">Belongs to the bacterial AtpI family.</text>
</comment>
<dbReference type="RefSeq" id="WP_332082242.1">
    <property type="nucleotide sequence ID" value="NZ_JAZHYN010000034.1"/>
</dbReference>
<keyword evidence="1" id="KW-0406">Ion transport</keyword>
<keyword evidence="2" id="KW-0812">Transmembrane</keyword>
<dbReference type="InterPro" id="IPR032820">
    <property type="entry name" value="ATPase_put"/>
</dbReference>
<evidence type="ECO:0000313" key="4">
    <source>
        <dbReference type="Proteomes" id="UP001350748"/>
    </source>
</evidence>
<accession>A0ABU7XJH5</accession>
<keyword evidence="1" id="KW-0375">Hydrogen ion transport</keyword>
<proteinExistence type="inferred from homology"/>
<evidence type="ECO:0000256" key="2">
    <source>
        <dbReference type="SAM" id="Phobius"/>
    </source>
</evidence>
<dbReference type="EMBL" id="JAZHYN010000034">
    <property type="protein sequence ID" value="MEF3367207.1"/>
    <property type="molecule type" value="Genomic_DNA"/>
</dbReference>
<evidence type="ECO:0000313" key="3">
    <source>
        <dbReference type="EMBL" id="MEF3367207.1"/>
    </source>
</evidence>
<comment type="caution">
    <text evidence="3">The sequence shown here is derived from an EMBL/GenBank/DDBJ whole genome shotgun (WGS) entry which is preliminary data.</text>
</comment>
<dbReference type="Proteomes" id="UP001350748">
    <property type="component" value="Unassembled WGS sequence"/>
</dbReference>
<feature type="transmembrane region" description="Helical" evidence="2">
    <location>
        <begin position="49"/>
        <end position="71"/>
    </location>
</feature>